<feature type="compositionally biased region" description="Basic and acidic residues" evidence="1">
    <location>
        <begin position="21"/>
        <end position="53"/>
    </location>
</feature>
<evidence type="ECO:0000259" key="2">
    <source>
        <dbReference type="Pfam" id="PF06985"/>
    </source>
</evidence>
<dbReference type="RefSeq" id="XP_038729530.1">
    <property type="nucleotide sequence ID" value="XM_038879517.1"/>
</dbReference>
<accession>A0A9P5I936</accession>
<dbReference type="PANTHER" id="PTHR33112">
    <property type="entry name" value="DOMAIN PROTEIN, PUTATIVE-RELATED"/>
    <property type="match status" value="1"/>
</dbReference>
<name>A0A9P5I936_9HELO</name>
<evidence type="ECO:0000313" key="3">
    <source>
        <dbReference type="EMBL" id="KAF7931981.1"/>
    </source>
</evidence>
<evidence type="ECO:0000256" key="1">
    <source>
        <dbReference type="SAM" id="MobiDB-lite"/>
    </source>
</evidence>
<feature type="region of interest" description="Disordered" evidence="1">
    <location>
        <begin position="1"/>
        <end position="57"/>
    </location>
</feature>
<keyword evidence="4" id="KW-1185">Reference proteome</keyword>
<feature type="domain" description="Heterokaryon incompatibility" evidence="2">
    <location>
        <begin position="287"/>
        <end position="389"/>
    </location>
</feature>
<sequence length="429" mass="49316">MNGQDYEIAKDIPSHSSSLDSESKSQKDSKGRIETDEGFKTISPKTEDIERHGSTSTELYQDHSFDHVLDGSPWSNTRPSSKLCAVFQNMANGLGRGNWFERSKEFKYKFYDTAIRHVRNPLSLRISAQNSCSFCAILIRDDGDEEKKRGAKISRYIDEWKANFGEAPFPFSQVYIESQSRDHDKWSLNLRFPIDPHWKDRACGFEFVVEIRKSLHKYNEVFEDLDEVSNTSQSIPLIKEWLSACQRLHPECKSQRPDFVPTRLIDLQAGRPKLCLGSLIEENDLQYATLSHCWGAPEKRYPTLTKSTLLNYLSRIDMDELPKTFQDAIEVCRELEIRYIWIDSLCIVKDDIEDWTRESFTMANVYGSCLLNIAASSSIHGSQGCFFNRSDVPRCHISLKVDGKINALYYCTKVRTHALDDLNVCPLES</sequence>
<reference evidence="3 4" key="1">
    <citation type="journal article" date="2020" name="Genome Biol. Evol.">
        <title>Comparative genomics of Sclerotiniaceae.</title>
        <authorList>
            <person name="Valero Jimenez C.A."/>
            <person name="Steentjes M."/>
            <person name="Scholten O.E."/>
            <person name="Van Kan J.A.L."/>
        </authorList>
    </citation>
    <scope>NUCLEOTIDE SEQUENCE [LARGE SCALE GENOMIC DNA]</scope>
    <source>
        <strain evidence="3 4">MUCL 94</strain>
    </source>
</reference>
<dbReference type="Pfam" id="PF06985">
    <property type="entry name" value="HET"/>
    <property type="match status" value="1"/>
</dbReference>
<organism evidence="3 4">
    <name type="scientific">Botrytis byssoidea</name>
    <dbReference type="NCBI Taxonomy" id="139641"/>
    <lineage>
        <taxon>Eukaryota</taxon>
        <taxon>Fungi</taxon>
        <taxon>Dikarya</taxon>
        <taxon>Ascomycota</taxon>
        <taxon>Pezizomycotina</taxon>
        <taxon>Leotiomycetes</taxon>
        <taxon>Helotiales</taxon>
        <taxon>Sclerotiniaceae</taxon>
        <taxon>Botrytis</taxon>
    </lineage>
</organism>
<proteinExistence type="predicted"/>
<dbReference type="GeneID" id="62152590"/>
<evidence type="ECO:0000313" key="4">
    <source>
        <dbReference type="Proteomes" id="UP000710849"/>
    </source>
</evidence>
<gene>
    <name evidence="3" type="ORF">EAE97_009002</name>
</gene>
<comment type="caution">
    <text evidence="3">The sequence shown here is derived from an EMBL/GenBank/DDBJ whole genome shotgun (WGS) entry which is preliminary data.</text>
</comment>
<dbReference type="EMBL" id="RCSW01000020">
    <property type="protein sequence ID" value="KAF7931981.1"/>
    <property type="molecule type" value="Genomic_DNA"/>
</dbReference>
<dbReference type="AlphaFoldDB" id="A0A9P5I936"/>
<dbReference type="PANTHER" id="PTHR33112:SF15">
    <property type="entry name" value="HETEROKARYON INCOMPATIBILITY DOMAIN-CONTAINING PROTEIN"/>
    <property type="match status" value="1"/>
</dbReference>
<dbReference type="InterPro" id="IPR010730">
    <property type="entry name" value="HET"/>
</dbReference>
<protein>
    <recommendedName>
        <fullName evidence="2">Heterokaryon incompatibility domain-containing protein</fullName>
    </recommendedName>
</protein>
<dbReference type="Proteomes" id="UP000710849">
    <property type="component" value="Unassembled WGS sequence"/>
</dbReference>